<dbReference type="PANTHER" id="PTHR30061">
    <property type="entry name" value="MALTOSE-BINDING PERIPLASMIC PROTEIN"/>
    <property type="match status" value="1"/>
</dbReference>
<evidence type="ECO:0000256" key="2">
    <source>
        <dbReference type="ARBA" id="ARBA00022448"/>
    </source>
</evidence>
<dbReference type="RefSeq" id="WP_106059225.1">
    <property type="nucleotide sequence ID" value="NZ_PVXQ01000009.1"/>
</dbReference>
<dbReference type="PANTHER" id="PTHR30061:SF50">
    <property type="entry name" value="MALTOSE_MALTODEXTRIN-BINDING PERIPLASMIC PROTEIN"/>
    <property type="match status" value="1"/>
</dbReference>
<comment type="caution">
    <text evidence="5">The sequence shown here is derived from an EMBL/GenBank/DDBJ whole genome shotgun (WGS) entry which is preliminary data.</text>
</comment>
<dbReference type="OrthoDB" id="9768630at2"/>
<gene>
    <name evidence="5" type="primary">lacE</name>
    <name evidence="5" type="ORF">CLVI_12280</name>
</gene>
<dbReference type="GO" id="GO:0042956">
    <property type="term" value="P:maltodextrin transmembrane transport"/>
    <property type="evidence" value="ECO:0007669"/>
    <property type="project" value="TreeGrafter"/>
</dbReference>
<name>A0A2T0BH18_9CLOT</name>
<evidence type="ECO:0000256" key="4">
    <source>
        <dbReference type="SAM" id="Phobius"/>
    </source>
</evidence>
<comment type="similarity">
    <text evidence="1">Belongs to the bacterial solute-binding protein 1 family.</text>
</comment>
<keyword evidence="6" id="KW-1185">Reference proteome</keyword>
<dbReference type="Proteomes" id="UP000239471">
    <property type="component" value="Unassembled WGS sequence"/>
</dbReference>
<dbReference type="Gene3D" id="3.40.190.10">
    <property type="entry name" value="Periplasmic binding protein-like II"/>
    <property type="match status" value="1"/>
</dbReference>
<keyword evidence="4" id="KW-0812">Transmembrane</keyword>
<keyword evidence="4" id="KW-1133">Transmembrane helix</keyword>
<feature type="transmembrane region" description="Helical" evidence="4">
    <location>
        <begin position="7"/>
        <end position="25"/>
    </location>
</feature>
<keyword evidence="3" id="KW-0732">Signal</keyword>
<evidence type="ECO:0000313" key="6">
    <source>
        <dbReference type="Proteomes" id="UP000239471"/>
    </source>
</evidence>
<protein>
    <submittedName>
        <fullName evidence="5">Lactose-binding protein</fullName>
    </submittedName>
</protein>
<organism evidence="5 6">
    <name type="scientific">Clostridium vincentii</name>
    <dbReference type="NCBI Taxonomy" id="52704"/>
    <lineage>
        <taxon>Bacteria</taxon>
        <taxon>Bacillati</taxon>
        <taxon>Bacillota</taxon>
        <taxon>Clostridia</taxon>
        <taxon>Eubacteriales</taxon>
        <taxon>Clostridiaceae</taxon>
        <taxon>Clostridium</taxon>
    </lineage>
</organism>
<dbReference type="GO" id="GO:0015768">
    <property type="term" value="P:maltose transport"/>
    <property type="evidence" value="ECO:0007669"/>
    <property type="project" value="TreeGrafter"/>
</dbReference>
<accession>A0A2T0BH18</accession>
<keyword evidence="2" id="KW-0813">Transport</keyword>
<dbReference type="GO" id="GO:0055052">
    <property type="term" value="C:ATP-binding cassette (ABC) transporter complex, substrate-binding subunit-containing"/>
    <property type="evidence" value="ECO:0007669"/>
    <property type="project" value="TreeGrafter"/>
</dbReference>
<dbReference type="AlphaFoldDB" id="A0A2T0BH18"/>
<reference evidence="5 6" key="1">
    <citation type="submission" date="2018-03" db="EMBL/GenBank/DDBJ databases">
        <title>Genome sequence of Clostridium vincentii DSM 10228.</title>
        <authorList>
            <person name="Poehlein A."/>
            <person name="Daniel R."/>
        </authorList>
    </citation>
    <scope>NUCLEOTIDE SEQUENCE [LARGE SCALE GENOMIC DNA]</scope>
    <source>
        <strain evidence="5 6">DSM 10228</strain>
    </source>
</reference>
<keyword evidence="4" id="KW-0472">Membrane</keyword>
<dbReference type="GO" id="GO:1901982">
    <property type="term" value="F:maltose binding"/>
    <property type="evidence" value="ECO:0007669"/>
    <property type="project" value="TreeGrafter"/>
</dbReference>
<proteinExistence type="inferred from homology"/>
<evidence type="ECO:0000313" key="5">
    <source>
        <dbReference type="EMBL" id="PRR83186.1"/>
    </source>
</evidence>
<evidence type="ECO:0000256" key="3">
    <source>
        <dbReference type="ARBA" id="ARBA00022729"/>
    </source>
</evidence>
<sequence length="378" mass="43323">MKYKNKLVIAMVAIVIISVAIVNVVDLNKDYTLRGTINIWANENSYDYLEETAEKFMDKNEKAVINVVKVNNYKNNLEDAITSGDFPDIVQLNSQYLREFEEKYKDSTAIEQNISIIDNYSSSFSKSRIEEINKDDKIIGIPFTSRPLVLYLREDMLKTFGYTYEDISTWDQLIKMGQDVFEKSGGKIKVLNAVGKDYEDLVSLLVMQAMEETENEDEIKTIINEKLNELISKNILNKDENGEFLSRISSINGMAELKTIEVECEWTTNNAPAKILGSNRFYVSEGDNLVAIKEDKKTTALKNEFIEFISTNGKEDIDNIKNGKFFLSFLSIYNSKEIEENVNNFKGNSPLVVMANIAQKAPSINDYDMYFKICDEYR</sequence>
<evidence type="ECO:0000256" key="1">
    <source>
        <dbReference type="ARBA" id="ARBA00008520"/>
    </source>
</evidence>
<dbReference type="EMBL" id="PVXQ01000009">
    <property type="protein sequence ID" value="PRR83186.1"/>
    <property type="molecule type" value="Genomic_DNA"/>
</dbReference>
<dbReference type="SUPFAM" id="SSF53850">
    <property type="entry name" value="Periplasmic binding protein-like II"/>
    <property type="match status" value="1"/>
</dbReference>